<dbReference type="AlphaFoldDB" id="A0A2T7B2N0"/>
<proteinExistence type="predicted"/>
<dbReference type="OrthoDB" id="9907003at2"/>
<gene>
    <name evidence="3" type="ORF">BS411_15600</name>
</gene>
<dbReference type="EMBL" id="MSAG01000027">
    <property type="protein sequence ID" value="PUX19971.1"/>
    <property type="molecule type" value="Genomic_DNA"/>
</dbReference>
<name>A0A2T7B2N0_9ENTR</name>
<protein>
    <submittedName>
        <fullName evidence="3">Uncharacterized protein</fullName>
    </submittedName>
</protein>
<feature type="transmembrane region" description="Helical" evidence="2">
    <location>
        <begin position="35"/>
        <end position="56"/>
    </location>
</feature>
<comment type="caution">
    <text evidence="3">The sequence shown here is derived from an EMBL/GenBank/DDBJ whole genome shotgun (WGS) entry which is preliminary data.</text>
</comment>
<keyword evidence="2" id="KW-0472">Membrane</keyword>
<feature type="region of interest" description="Disordered" evidence="1">
    <location>
        <begin position="1"/>
        <end position="27"/>
    </location>
</feature>
<keyword evidence="2" id="KW-1133">Transmembrane helix</keyword>
<sequence length="60" mass="6516">MILQSKGGISGNSIPSDSDASPPGETMNDLLSPDALWITTFFFATAATLVVAVRYLERRW</sequence>
<evidence type="ECO:0000256" key="2">
    <source>
        <dbReference type="SAM" id="Phobius"/>
    </source>
</evidence>
<accession>A0A2T7B2N0</accession>
<evidence type="ECO:0000256" key="1">
    <source>
        <dbReference type="SAM" id="MobiDB-lite"/>
    </source>
</evidence>
<organism evidence="3">
    <name type="scientific">Cronobacter turicensis</name>
    <dbReference type="NCBI Taxonomy" id="413502"/>
    <lineage>
        <taxon>Bacteria</taxon>
        <taxon>Pseudomonadati</taxon>
        <taxon>Pseudomonadota</taxon>
        <taxon>Gammaproteobacteria</taxon>
        <taxon>Enterobacterales</taxon>
        <taxon>Enterobacteriaceae</taxon>
        <taxon>Cronobacter</taxon>
    </lineage>
</organism>
<evidence type="ECO:0000313" key="3">
    <source>
        <dbReference type="EMBL" id="PUX19971.1"/>
    </source>
</evidence>
<reference evidence="3" key="1">
    <citation type="submission" date="2016-12" db="EMBL/GenBank/DDBJ databases">
        <title>Analysis of the Molecular Diversity Among Cronobacter Species Isolated from Filth Flies Using a Pan Genomic DNA Microarray.</title>
        <authorList>
            <person name="Pava-Ripoll M."/>
            <person name="Tall B."/>
            <person name="Farber J."/>
            <person name="Fanning S."/>
            <person name="Lehner A."/>
            <person name="Stephan R."/>
            <person name="Pagotto F."/>
            <person name="Iverson C."/>
            <person name="Ziobro G."/>
            <person name="Miller A."/>
            <person name="Pearson R."/>
            <person name="Yan Q."/>
            <person name="Kim M."/>
            <person name="Jeong S."/>
            <person name="Park J."/>
            <person name="Jun S."/>
            <person name="Choi H."/>
            <person name="Chung T."/>
            <person name="Yoo Y."/>
            <person name="Park E."/>
            <person name="Hwang S."/>
            <person name="Lee B."/>
            <person name="Sathyamoorthy V."/>
            <person name="Carter L."/>
            <person name="Mammel M."/>
            <person name="Jackson S."/>
            <person name="Kothary M."/>
            <person name="Patel I."/>
            <person name="Grim C."/>
            <person name="Gopinath G."/>
            <person name="Gangiredla J."/>
            <person name="Chase H."/>
        </authorList>
    </citation>
    <scope>NUCLEOTIDE SEQUENCE [LARGE SCALE GENOMIC DNA]</scope>
    <source>
        <strain evidence="3">MOD1-Sh41s</strain>
    </source>
</reference>
<keyword evidence="2" id="KW-0812">Transmembrane</keyword>